<comment type="caution">
    <text evidence="2">The sequence shown here is derived from an EMBL/GenBank/DDBJ whole genome shotgun (WGS) entry which is preliminary data.</text>
</comment>
<keyword evidence="3" id="KW-1185">Reference proteome</keyword>
<feature type="domain" description="Peptidase C39-like" evidence="1">
    <location>
        <begin position="103"/>
        <end position="226"/>
    </location>
</feature>
<evidence type="ECO:0000313" key="3">
    <source>
        <dbReference type="Proteomes" id="UP000664844"/>
    </source>
</evidence>
<accession>A0ABS3FYN7</accession>
<dbReference type="InterPro" id="IPR039564">
    <property type="entry name" value="Peptidase_C39-like"/>
</dbReference>
<dbReference type="Gene3D" id="3.90.70.10">
    <property type="entry name" value="Cysteine proteinases"/>
    <property type="match status" value="1"/>
</dbReference>
<dbReference type="EMBL" id="JAFLQW010000661">
    <property type="protein sequence ID" value="MBO0352231.1"/>
    <property type="molecule type" value="Genomic_DNA"/>
</dbReference>
<evidence type="ECO:0000259" key="1">
    <source>
        <dbReference type="Pfam" id="PF13529"/>
    </source>
</evidence>
<dbReference type="RefSeq" id="WP_207090645.1">
    <property type="nucleotide sequence ID" value="NZ_JAFLQW010000661.1"/>
</dbReference>
<dbReference type="Pfam" id="PF13529">
    <property type="entry name" value="Peptidase_C39_2"/>
    <property type="match status" value="1"/>
</dbReference>
<organism evidence="2 3">
    <name type="scientific">Phormidium pseudopriestleyi FRX01</name>
    <dbReference type="NCBI Taxonomy" id="1759528"/>
    <lineage>
        <taxon>Bacteria</taxon>
        <taxon>Bacillati</taxon>
        <taxon>Cyanobacteriota</taxon>
        <taxon>Cyanophyceae</taxon>
        <taxon>Oscillatoriophycideae</taxon>
        <taxon>Oscillatoriales</taxon>
        <taxon>Oscillatoriaceae</taxon>
        <taxon>Phormidium</taxon>
    </lineage>
</organism>
<name>A0ABS3FYN7_9CYAN</name>
<dbReference type="Proteomes" id="UP000664844">
    <property type="component" value="Unassembled WGS sequence"/>
</dbReference>
<gene>
    <name evidence="2" type="ORF">J0895_24735</name>
</gene>
<reference evidence="2 3" key="1">
    <citation type="submission" date="2021-03" db="EMBL/GenBank/DDBJ databases">
        <title>Metabolic Capacity of the Antarctic Cyanobacterium Phormidium pseudopriestleyi that Sustains Oxygenic Photosynthesis in the Presence of Hydrogen Sulfide.</title>
        <authorList>
            <person name="Lumian J.E."/>
            <person name="Jungblut A.D."/>
            <person name="Dillon M.L."/>
            <person name="Hawes I."/>
            <person name="Doran P.T."/>
            <person name="Mackey T.J."/>
            <person name="Dick G.J."/>
            <person name="Grettenberger C.L."/>
            <person name="Sumner D.Y."/>
        </authorList>
    </citation>
    <scope>NUCLEOTIDE SEQUENCE [LARGE SCALE GENOMIC DNA]</scope>
    <source>
        <strain evidence="2 3">FRX01</strain>
    </source>
</reference>
<evidence type="ECO:0000313" key="2">
    <source>
        <dbReference type="EMBL" id="MBO0352231.1"/>
    </source>
</evidence>
<protein>
    <submittedName>
        <fullName evidence="2">C39 family peptidase</fullName>
    </submittedName>
</protein>
<sequence length="267" mass="29759">MTVAQSYSTPSTASGNQSTEIKILSDTIFKQKPISSSDLSDSEKQSIPAGTVLKVQSYAPESDHVKVCFAEESFQGRNTWYVYSKHGVILHKGSVAFPDRIKLAVPYKSQLDNAKNPYGSCNTTSIAMCLAYLGIKGKQPHKQLEDELQEWLEARGLSRHDPYHLAQAAEAYGAKDRFTEKATFNEIKEWLIQGNPIVIHGYFTSFGHIVCLIGYNSHGFIVHDPYGEYWSHGYNTSAPGAGLSYSYDLVDRTCKADGDCWVHFISR</sequence>
<proteinExistence type="predicted"/>